<name>A0ABT6ICR2_9GAMM</name>
<evidence type="ECO:0000313" key="2">
    <source>
        <dbReference type="EMBL" id="MDH4574550.1"/>
    </source>
</evidence>
<evidence type="ECO:0000313" key="3">
    <source>
        <dbReference type="Proteomes" id="UP001162135"/>
    </source>
</evidence>
<reference evidence="2" key="2">
    <citation type="submission" date="2017-11" db="EMBL/GenBank/DDBJ databases">
        <authorList>
            <person name="Das S.K."/>
        </authorList>
    </citation>
    <scope>NUCLEOTIDE SEQUENCE</scope>
    <source>
        <strain evidence="2">S4-41</strain>
    </source>
</reference>
<accession>A0ABT6ICR2</accession>
<dbReference type="EMBL" id="PGFS01000001">
    <property type="protein sequence ID" value="MDH4574550.1"/>
    <property type="molecule type" value="Genomic_DNA"/>
</dbReference>
<protein>
    <recommendedName>
        <fullName evidence="4">GATA-type domain-containing protein</fullName>
    </recommendedName>
</protein>
<reference evidence="2" key="1">
    <citation type="journal article" date="2015" name="Antonie Van Leeuwenhoek">
        <title>Comparative 16S rRNA signatures and multilocus sequence analysis for the genus Salinicola and description of Salinicola acroporae sp. nov., isolated from coral Acropora digitifera.</title>
        <authorList>
            <person name="Lepcha R.T."/>
            <person name="Poddar A."/>
            <person name="Schumann P."/>
            <person name="Das S.K."/>
        </authorList>
    </citation>
    <scope>NUCLEOTIDE SEQUENCE</scope>
    <source>
        <strain evidence="2">S4-41</strain>
    </source>
</reference>
<sequence>MYANSFLYNFYGYAKVFLTAAGIAGRVDKDRRTAAGKDCLISLARTASHHQGGSIMKHHISCTRCGNPHAVSADSPRDWDEITCTECGEFIDTYGHQADLASPSYALHTLNLSRGLILQMARESGHRLEQQMMRQSA</sequence>
<organism evidence="2 3">
    <name type="scientific">Salinicola acroporae</name>
    <dbReference type="NCBI Taxonomy" id="1541440"/>
    <lineage>
        <taxon>Bacteria</taxon>
        <taxon>Pseudomonadati</taxon>
        <taxon>Pseudomonadota</taxon>
        <taxon>Gammaproteobacteria</taxon>
        <taxon>Oceanospirillales</taxon>
        <taxon>Halomonadaceae</taxon>
        <taxon>Salinicola</taxon>
    </lineage>
</organism>
<dbReference type="EMBL" id="PGFS01000001">
    <property type="protein sequence ID" value="MDH4571010.1"/>
    <property type="molecule type" value="Genomic_DNA"/>
</dbReference>
<evidence type="ECO:0000313" key="1">
    <source>
        <dbReference type="EMBL" id="MDH4571010.1"/>
    </source>
</evidence>
<dbReference type="Proteomes" id="UP001162135">
    <property type="component" value="Unassembled WGS sequence"/>
</dbReference>
<keyword evidence="3" id="KW-1185">Reference proteome</keyword>
<gene>
    <name evidence="1" type="ORF">CUR86_00045</name>
    <name evidence="2" type="ORF">CUR86_20415</name>
</gene>
<comment type="caution">
    <text evidence="2">The sequence shown here is derived from an EMBL/GenBank/DDBJ whole genome shotgun (WGS) entry which is preliminary data.</text>
</comment>
<evidence type="ECO:0008006" key="4">
    <source>
        <dbReference type="Google" id="ProtNLM"/>
    </source>
</evidence>
<proteinExistence type="predicted"/>